<dbReference type="AlphaFoldDB" id="A0A9X2FVQ9"/>
<reference evidence="3" key="1">
    <citation type="submission" date="2022-06" db="EMBL/GenBank/DDBJ databases">
        <title>Idiomarina rhizosphaerae M1R2S28.</title>
        <authorList>
            <person name="Sun J.-Q."/>
            <person name="Li L.-F."/>
        </authorList>
    </citation>
    <scope>NUCLEOTIDE SEQUENCE</scope>
    <source>
        <strain evidence="3">M1R2S28</strain>
    </source>
</reference>
<dbReference type="NCBIfam" id="TIGR04390">
    <property type="entry name" value="OMP_YaiO_dom"/>
    <property type="match status" value="1"/>
</dbReference>
<feature type="signal peptide" evidence="1">
    <location>
        <begin position="1"/>
        <end position="19"/>
    </location>
</feature>
<keyword evidence="4" id="KW-1185">Reference proteome</keyword>
<keyword evidence="1" id="KW-0732">Signal</keyword>
<name>A0A9X2FVQ9_9GAMM</name>
<organism evidence="3 4">
    <name type="scientific">Idiomarina rhizosphaerae</name>
    <dbReference type="NCBI Taxonomy" id="2961572"/>
    <lineage>
        <taxon>Bacteria</taxon>
        <taxon>Pseudomonadati</taxon>
        <taxon>Pseudomonadota</taxon>
        <taxon>Gammaproteobacteria</taxon>
        <taxon>Alteromonadales</taxon>
        <taxon>Idiomarinaceae</taxon>
        <taxon>Idiomarina</taxon>
    </lineage>
</organism>
<dbReference type="RefSeq" id="WP_253618209.1">
    <property type="nucleotide sequence ID" value="NZ_JAMZDE010000005.1"/>
</dbReference>
<evidence type="ECO:0000313" key="4">
    <source>
        <dbReference type="Proteomes" id="UP001139474"/>
    </source>
</evidence>
<dbReference type="Pfam" id="PF19413">
    <property type="entry name" value="YaiO"/>
    <property type="match status" value="1"/>
</dbReference>
<protein>
    <submittedName>
        <fullName evidence="3">YaiO family outer membrane beta-barrel protein</fullName>
    </submittedName>
</protein>
<evidence type="ECO:0000259" key="2">
    <source>
        <dbReference type="Pfam" id="PF19413"/>
    </source>
</evidence>
<dbReference type="Proteomes" id="UP001139474">
    <property type="component" value="Unassembled WGS sequence"/>
</dbReference>
<proteinExistence type="predicted"/>
<gene>
    <name evidence="3" type="ORF">NJR55_04475</name>
</gene>
<comment type="caution">
    <text evidence="3">The sequence shown here is derived from an EMBL/GenBank/DDBJ whole genome shotgun (WGS) entry which is preliminary data.</text>
</comment>
<dbReference type="EMBL" id="JAMZDE010000005">
    <property type="protein sequence ID" value="MCP1338840.1"/>
    <property type="molecule type" value="Genomic_DNA"/>
</dbReference>
<dbReference type="InterPro" id="IPR030887">
    <property type="entry name" value="Beta-barrel_YaiO"/>
</dbReference>
<accession>A0A9X2FVQ9</accession>
<evidence type="ECO:0000313" key="3">
    <source>
        <dbReference type="EMBL" id="MCP1338840.1"/>
    </source>
</evidence>
<sequence>MKRSMITGLSLLLSTALPAQPYDEALEAGFGFDSLSGNYDNWQNAYVQYEQSLSNKTLGYLRFNQTRRFDLSDNELLAGFYTDLNENWQLFGELGGSGTSRVRPELQGQIILSRALSNGYLISAGTHRSHWPTSTSQGYSLQLERYFAQWRWSYRIRQDHLLGGDSALSHAATLSYFYDEWSTVTLALNQGEEAEKVAPQRVLITDVKGISVYGLHQLSTAWGLRWALSFNQQGDFYDRRGVLLGLRYRF</sequence>
<feature type="domain" description="YaiO beta-barrel" evidence="2">
    <location>
        <begin position="25"/>
        <end position="194"/>
    </location>
</feature>
<evidence type="ECO:0000256" key="1">
    <source>
        <dbReference type="SAM" id="SignalP"/>
    </source>
</evidence>
<feature type="chain" id="PRO_5040740004" evidence="1">
    <location>
        <begin position="20"/>
        <end position="250"/>
    </location>
</feature>